<accession>G9EN42</accession>
<dbReference type="RefSeq" id="WP_006870593.1">
    <property type="nucleotide sequence ID" value="NZ_JH413817.1"/>
</dbReference>
<dbReference type="Proteomes" id="UP000002770">
    <property type="component" value="Unassembled WGS sequence"/>
</dbReference>
<name>G9EN42_9GAMM</name>
<dbReference type="InParanoid" id="G9EN42"/>
<gene>
    <name evidence="1" type="ORF">LDG_6663</name>
</gene>
<proteinExistence type="predicted"/>
<sequence>MKNYIEQIQKKYEQAITILGELEKTVLLEHENASAIVYAKKQLIRVLQEIMQEPKVLAHERISSLLNVLCQEQLPEIIDYIVNLKEVPLPEIAPKGSFFAQKKFSYQQAQCIILLGNLAAAINENLPLWHQANSLLQNALLLYGELKTEALVKKPSDNCKPSCILF</sequence>
<evidence type="ECO:0000313" key="1">
    <source>
        <dbReference type="EMBL" id="EHL31203.1"/>
    </source>
</evidence>
<evidence type="ECO:0000313" key="2">
    <source>
        <dbReference type="Proteomes" id="UP000002770"/>
    </source>
</evidence>
<dbReference type="AlphaFoldDB" id="G9EN42"/>
<dbReference type="EMBL" id="JH413817">
    <property type="protein sequence ID" value="EHL31203.1"/>
    <property type="molecule type" value="Genomic_DNA"/>
</dbReference>
<dbReference type="STRING" id="658187.LDG_6663"/>
<organism evidence="1 2">
    <name type="scientific">Legionella drancourtii LLAP12</name>
    <dbReference type="NCBI Taxonomy" id="658187"/>
    <lineage>
        <taxon>Bacteria</taxon>
        <taxon>Pseudomonadati</taxon>
        <taxon>Pseudomonadota</taxon>
        <taxon>Gammaproteobacteria</taxon>
        <taxon>Legionellales</taxon>
        <taxon>Legionellaceae</taxon>
        <taxon>Legionella</taxon>
    </lineage>
</organism>
<protein>
    <submittedName>
        <fullName evidence="1">Uncharacterized protein</fullName>
    </submittedName>
</protein>
<reference evidence="1 2" key="1">
    <citation type="journal article" date="2011" name="BMC Genomics">
        <title>Insight into cross-talk between intra-amoebal pathogens.</title>
        <authorList>
            <person name="Gimenez G."/>
            <person name="Bertelli C."/>
            <person name="Moliner C."/>
            <person name="Robert C."/>
            <person name="Raoult D."/>
            <person name="Fournier P.E."/>
            <person name="Greub G."/>
        </authorList>
    </citation>
    <scope>NUCLEOTIDE SEQUENCE [LARGE SCALE GENOMIC DNA]</scope>
    <source>
        <strain evidence="1 2">LLAP12</strain>
    </source>
</reference>
<dbReference type="HOGENOM" id="CLU_1600646_0_0_6"/>
<dbReference type="eggNOG" id="ENOG5030R17">
    <property type="taxonomic scope" value="Bacteria"/>
</dbReference>
<dbReference type="OrthoDB" id="9844529at2"/>
<keyword evidence="2" id="KW-1185">Reference proteome</keyword>